<dbReference type="EMBL" id="JBJJXI010000111">
    <property type="protein sequence ID" value="KAL3391228.1"/>
    <property type="molecule type" value="Genomic_DNA"/>
</dbReference>
<feature type="region of interest" description="Disordered" evidence="1">
    <location>
        <begin position="1"/>
        <end position="47"/>
    </location>
</feature>
<evidence type="ECO:0000313" key="2">
    <source>
        <dbReference type="EMBL" id="KAL3391228.1"/>
    </source>
</evidence>
<dbReference type="AlphaFoldDB" id="A0ABD2WE64"/>
<evidence type="ECO:0000313" key="3">
    <source>
        <dbReference type="Proteomes" id="UP001627154"/>
    </source>
</evidence>
<dbReference type="Proteomes" id="UP001627154">
    <property type="component" value="Unassembled WGS sequence"/>
</dbReference>
<organism evidence="2 3">
    <name type="scientific">Trichogramma kaykai</name>
    <dbReference type="NCBI Taxonomy" id="54128"/>
    <lineage>
        <taxon>Eukaryota</taxon>
        <taxon>Metazoa</taxon>
        <taxon>Ecdysozoa</taxon>
        <taxon>Arthropoda</taxon>
        <taxon>Hexapoda</taxon>
        <taxon>Insecta</taxon>
        <taxon>Pterygota</taxon>
        <taxon>Neoptera</taxon>
        <taxon>Endopterygota</taxon>
        <taxon>Hymenoptera</taxon>
        <taxon>Apocrita</taxon>
        <taxon>Proctotrupomorpha</taxon>
        <taxon>Chalcidoidea</taxon>
        <taxon>Trichogrammatidae</taxon>
        <taxon>Trichogramma</taxon>
    </lineage>
</organism>
<keyword evidence="3" id="KW-1185">Reference proteome</keyword>
<proteinExistence type="predicted"/>
<sequence length="102" mass="10622">MSRQLQGRTAKHSREQSRHRAAHQERGAGLPGLRASQARHGNPVRPAPDVAVDLVAELTPATALAALDRHAQQSSCGGVVCAVGLLVLPATRSLGESAGPYT</sequence>
<gene>
    <name evidence="2" type="ORF">TKK_013967</name>
</gene>
<comment type="caution">
    <text evidence="2">The sequence shown here is derived from an EMBL/GenBank/DDBJ whole genome shotgun (WGS) entry which is preliminary data.</text>
</comment>
<accession>A0ABD2WE64</accession>
<name>A0ABD2WE64_9HYME</name>
<feature type="compositionally biased region" description="Basic and acidic residues" evidence="1">
    <location>
        <begin position="12"/>
        <end position="26"/>
    </location>
</feature>
<protein>
    <submittedName>
        <fullName evidence="2">Uncharacterized protein</fullName>
    </submittedName>
</protein>
<reference evidence="2 3" key="1">
    <citation type="journal article" date="2024" name="bioRxiv">
        <title>A reference genome for Trichogramma kaykai: A tiny desert-dwelling parasitoid wasp with competing sex-ratio distorters.</title>
        <authorList>
            <person name="Culotta J."/>
            <person name="Lindsey A.R."/>
        </authorList>
    </citation>
    <scope>NUCLEOTIDE SEQUENCE [LARGE SCALE GENOMIC DNA]</scope>
    <source>
        <strain evidence="2 3">KSX58</strain>
    </source>
</reference>
<evidence type="ECO:0000256" key="1">
    <source>
        <dbReference type="SAM" id="MobiDB-lite"/>
    </source>
</evidence>